<dbReference type="FunFam" id="3.20.20.70:FF:000024">
    <property type="entry name" value="Indole-3-glycerol phosphate synthase"/>
    <property type="match status" value="1"/>
</dbReference>
<evidence type="ECO:0000256" key="6">
    <source>
        <dbReference type="ARBA" id="ARBA00022822"/>
    </source>
</evidence>
<sequence length="263" mass="28453">MTILDKIVQQKKKEVEQLKKKPIPEVQPATGQVPSIARTFHNTEHMNIIAEIKRASPSKGSIDLDVDPVKQATLYASNGVGAISVLTDETFFKGSMDDLRAVSKMVDVPLLCKDFFIDEIQIDHAKAAGASIILLIVAAVSSSKLRELYTYAKDQGLDVLCEVHDDDEMITAMDLDADIIGINNRNLKTFEVDLSTTGLLASMVTNPETILISESGIKTREDVAQAAGNGASAVLVGETLMRADDLPKTISELQVPTEGRSSV</sequence>
<comment type="catalytic activity">
    <reaction evidence="1 9">
        <text>1-(2-carboxyphenylamino)-1-deoxy-D-ribulose 5-phosphate + H(+) = (1S,2R)-1-C-(indol-3-yl)glycerol 3-phosphate + CO2 + H2O</text>
        <dbReference type="Rhea" id="RHEA:23476"/>
        <dbReference type="ChEBI" id="CHEBI:15377"/>
        <dbReference type="ChEBI" id="CHEBI:15378"/>
        <dbReference type="ChEBI" id="CHEBI:16526"/>
        <dbReference type="ChEBI" id="CHEBI:58613"/>
        <dbReference type="ChEBI" id="CHEBI:58866"/>
        <dbReference type="EC" id="4.1.1.48"/>
    </reaction>
</comment>
<dbReference type="STRING" id="1472767.AOX59_11905"/>
<dbReference type="SUPFAM" id="SSF51366">
    <property type="entry name" value="Ribulose-phoshate binding barrel"/>
    <property type="match status" value="1"/>
</dbReference>
<dbReference type="OrthoDB" id="9804217at2"/>
<dbReference type="GO" id="GO:0004640">
    <property type="term" value="F:phosphoribosylanthranilate isomerase activity"/>
    <property type="evidence" value="ECO:0007669"/>
    <property type="project" value="TreeGrafter"/>
</dbReference>
<keyword evidence="12" id="KW-1185">Reference proteome</keyword>
<comment type="similarity">
    <text evidence="3 9">Belongs to the TrpC family.</text>
</comment>
<evidence type="ECO:0000259" key="10">
    <source>
        <dbReference type="Pfam" id="PF00218"/>
    </source>
</evidence>
<keyword evidence="4 9" id="KW-0028">Amino-acid biosynthesis</keyword>
<evidence type="ECO:0000256" key="7">
    <source>
        <dbReference type="ARBA" id="ARBA00023141"/>
    </source>
</evidence>
<dbReference type="InterPro" id="IPR001468">
    <property type="entry name" value="Indole-3-GlycerolPSynthase_CS"/>
</dbReference>
<evidence type="ECO:0000256" key="4">
    <source>
        <dbReference type="ARBA" id="ARBA00022605"/>
    </source>
</evidence>
<proteinExistence type="inferred from homology"/>
<evidence type="ECO:0000256" key="9">
    <source>
        <dbReference type="HAMAP-Rule" id="MF_00134"/>
    </source>
</evidence>
<dbReference type="Proteomes" id="UP000050331">
    <property type="component" value="Chromosome"/>
</dbReference>
<dbReference type="InterPro" id="IPR013798">
    <property type="entry name" value="Indole-3-glycerol_P_synth_dom"/>
</dbReference>
<dbReference type="EC" id="4.1.1.48" evidence="9"/>
<protein>
    <recommendedName>
        <fullName evidence="9">Indole-3-glycerol phosphate synthase</fullName>
        <shortName evidence="9">IGPS</shortName>
        <ecNumber evidence="9">4.1.1.48</ecNumber>
    </recommendedName>
</protein>
<dbReference type="PROSITE" id="PS00614">
    <property type="entry name" value="IGPS"/>
    <property type="match status" value="1"/>
</dbReference>
<dbReference type="Pfam" id="PF00218">
    <property type="entry name" value="IGPS"/>
    <property type="match status" value="1"/>
</dbReference>
<dbReference type="Gene3D" id="3.20.20.70">
    <property type="entry name" value="Aldolase class I"/>
    <property type="match status" value="1"/>
</dbReference>
<dbReference type="PANTHER" id="PTHR22854">
    <property type="entry name" value="TRYPTOPHAN BIOSYNTHESIS PROTEIN"/>
    <property type="match status" value="1"/>
</dbReference>
<dbReference type="GO" id="GO:0004425">
    <property type="term" value="F:indole-3-glycerol-phosphate synthase activity"/>
    <property type="evidence" value="ECO:0007669"/>
    <property type="project" value="UniProtKB-UniRule"/>
</dbReference>
<dbReference type="KEGG" id="lao:AOX59_11905"/>
<dbReference type="EMBL" id="CP013862">
    <property type="protein sequence ID" value="ALX49228.1"/>
    <property type="molecule type" value="Genomic_DNA"/>
</dbReference>
<dbReference type="InterPro" id="IPR013785">
    <property type="entry name" value="Aldolase_TIM"/>
</dbReference>
<evidence type="ECO:0000256" key="3">
    <source>
        <dbReference type="ARBA" id="ARBA00008737"/>
    </source>
</evidence>
<keyword evidence="8 9" id="KW-0456">Lyase</keyword>
<dbReference type="HAMAP" id="MF_00134_B">
    <property type="entry name" value="IGPS_B"/>
    <property type="match status" value="1"/>
</dbReference>
<organism evidence="11 12">
    <name type="scientific">Lentibacillus amyloliquefaciens</name>
    <dbReference type="NCBI Taxonomy" id="1472767"/>
    <lineage>
        <taxon>Bacteria</taxon>
        <taxon>Bacillati</taxon>
        <taxon>Bacillota</taxon>
        <taxon>Bacilli</taxon>
        <taxon>Bacillales</taxon>
        <taxon>Bacillaceae</taxon>
        <taxon>Lentibacillus</taxon>
    </lineage>
</organism>
<dbReference type="RefSeq" id="WP_068445822.1">
    <property type="nucleotide sequence ID" value="NZ_CP013862.1"/>
</dbReference>
<dbReference type="NCBIfam" id="NF001371">
    <property type="entry name" value="PRK00278.1-3"/>
    <property type="match status" value="1"/>
</dbReference>
<keyword evidence="7 9" id="KW-0057">Aromatic amino acid biosynthesis</keyword>
<dbReference type="AlphaFoldDB" id="A0A0U4E7F3"/>
<dbReference type="PANTHER" id="PTHR22854:SF2">
    <property type="entry name" value="INDOLE-3-GLYCEROL-PHOSPHATE SYNTHASE"/>
    <property type="match status" value="1"/>
</dbReference>
<dbReference type="UniPathway" id="UPA00035">
    <property type="reaction ID" value="UER00043"/>
</dbReference>
<keyword evidence="6 9" id="KW-0822">Tryptophan biosynthesis</keyword>
<reference evidence="11 12" key="1">
    <citation type="submission" date="2016-01" db="EMBL/GenBank/DDBJ databases">
        <title>Complete genome sequence of strain Lentibacillus amyloliquefaciens LAM0015T isolated from saline sediment.</title>
        <authorList>
            <person name="Wang J.-L."/>
            <person name="He M.-X."/>
        </authorList>
    </citation>
    <scope>NUCLEOTIDE SEQUENCE [LARGE SCALE GENOMIC DNA]</scope>
    <source>
        <strain evidence="11 12">LAM0015</strain>
    </source>
</reference>
<accession>A0A0U4E7F3</accession>
<keyword evidence="5 9" id="KW-0210">Decarboxylase</keyword>
<evidence type="ECO:0000256" key="5">
    <source>
        <dbReference type="ARBA" id="ARBA00022793"/>
    </source>
</evidence>
<name>A0A0U4E7F3_9BACI</name>
<comment type="pathway">
    <text evidence="2 9">Amino-acid biosynthesis; L-tryptophan biosynthesis; L-tryptophan from chorismate: step 4/5.</text>
</comment>
<evidence type="ECO:0000313" key="12">
    <source>
        <dbReference type="Proteomes" id="UP000050331"/>
    </source>
</evidence>
<gene>
    <name evidence="9" type="primary">trpC</name>
    <name evidence="11" type="ORF">AOX59_11905</name>
</gene>
<evidence type="ECO:0000256" key="2">
    <source>
        <dbReference type="ARBA" id="ARBA00004696"/>
    </source>
</evidence>
<dbReference type="InterPro" id="IPR011060">
    <property type="entry name" value="RibuloseP-bd_barrel"/>
</dbReference>
<evidence type="ECO:0000256" key="8">
    <source>
        <dbReference type="ARBA" id="ARBA00023239"/>
    </source>
</evidence>
<evidence type="ECO:0000313" key="11">
    <source>
        <dbReference type="EMBL" id="ALX49228.1"/>
    </source>
</evidence>
<dbReference type="GO" id="GO:0000162">
    <property type="term" value="P:L-tryptophan biosynthetic process"/>
    <property type="evidence" value="ECO:0007669"/>
    <property type="project" value="UniProtKB-UniRule"/>
</dbReference>
<feature type="domain" description="Indole-3-glycerol phosphate synthase" evidence="10">
    <location>
        <begin position="4"/>
        <end position="253"/>
    </location>
</feature>
<dbReference type="NCBIfam" id="NF001377">
    <property type="entry name" value="PRK00278.2-4"/>
    <property type="match status" value="1"/>
</dbReference>
<dbReference type="InterPro" id="IPR045186">
    <property type="entry name" value="Indole-3-glycerol_P_synth"/>
</dbReference>
<dbReference type="CDD" id="cd00331">
    <property type="entry name" value="IGPS"/>
    <property type="match status" value="1"/>
</dbReference>
<evidence type="ECO:0000256" key="1">
    <source>
        <dbReference type="ARBA" id="ARBA00001633"/>
    </source>
</evidence>